<sequence>MALQLASMLDGVSFSEPAVKRMESVINKALSEVTVSKGYNVLVSIAGRSYSLGSDPSGKLVIAKVAPGAATMKAVAGCKVRWLIDPTAVVDGDDEDASDILMAKRKMQIEGDGAMLSLLQEELEEKVESILAQASGIKVTGKALESQEKAVELFKKSLDQDYSLTQLAYLSSDMQDPPLLKLSGWIMFCAISNMFGNAGQSNYCAANIFLDALAYTNRMSAYNTFNATSLGWGTVGGLGMRWKAFASQDMMLQNEATAALMMTWEEALGVLKATINVMVNSTVEVVYNNHFGDKAAREGLTTMIRNPQPWGKGKGGGLDFSEADESSPDAEVQNRIGDQKIERKKPRGWLFQGRRVKLHGLGANKEMNGLKGTLVEEVGDDKWQVKLDDDLGDKIIKVQNLMTLSGTAVRSSNKGVSLPPADMYSIAGSWDDFMPHDMSWDSQQGCYVFIVEGQVSFKIFKDGASKQAVSKAQLWSISQDGQYQVRVSLNGGTIKKVDWVRSCATVKQGMEVEDA</sequence>
<dbReference type="AlphaFoldDB" id="A0A0P0YM02"/>
<dbReference type="GO" id="GO:0004312">
    <property type="term" value="F:fatty acid synthase activity"/>
    <property type="evidence" value="ECO:0007669"/>
    <property type="project" value="TreeGrafter"/>
</dbReference>
<dbReference type="PANTHER" id="PTHR43775:SF37">
    <property type="entry name" value="SI:DKEY-61P9.11"/>
    <property type="match status" value="1"/>
</dbReference>
<evidence type="ECO:0000256" key="3">
    <source>
        <dbReference type="SAM" id="MobiDB-lite"/>
    </source>
</evidence>
<feature type="domain" description="Ketoreductase (KR)" evidence="4">
    <location>
        <begin position="182"/>
        <end position="235"/>
    </location>
</feature>
<dbReference type="GO" id="GO:0006633">
    <property type="term" value="P:fatty acid biosynthetic process"/>
    <property type="evidence" value="ECO:0007669"/>
    <property type="project" value="TreeGrafter"/>
</dbReference>
<protein>
    <submittedName>
        <fullName evidence="5">Polyketide synthase</fullName>
    </submittedName>
</protein>
<organism evidence="5">
    <name type="scientific">Karenia mikimotoi</name>
    <name type="common">Red tide dinoflagellate</name>
    <name type="synonym">Gymnodinium mikimotoi</name>
    <dbReference type="NCBI Taxonomy" id="225107"/>
    <lineage>
        <taxon>Eukaryota</taxon>
        <taxon>Sar</taxon>
        <taxon>Alveolata</taxon>
        <taxon>Dinophyceae</taxon>
        <taxon>Gymnodiniales</taxon>
        <taxon>Kareniaceae</taxon>
        <taxon>Karenia</taxon>
    </lineage>
</organism>
<reference evidence="5" key="1">
    <citation type="submission" date="2015-01" db="EMBL/GenBank/DDBJ databases">
        <title>RNA sequencing revealed numerous polyketide synthase genes in the harmful dinoflagellate Karenia mikimotoi.</title>
        <authorList>
            <person name="Kimura K."/>
            <person name="Okuda S."/>
            <person name="Nakayama K."/>
            <person name="Shikata T."/>
            <person name="Takahashi F."/>
            <person name="Yamaguchi H."/>
            <person name="Sakamoto S."/>
            <person name="Yamaguchi M."/>
            <person name="Tomaru Y."/>
        </authorList>
    </citation>
    <scope>NUCLEOTIDE SEQUENCE</scope>
    <source>
        <strain evidence="5">Km69-9</strain>
    </source>
</reference>
<evidence type="ECO:0000259" key="4">
    <source>
        <dbReference type="Pfam" id="PF08659"/>
    </source>
</evidence>
<evidence type="ECO:0000313" key="5">
    <source>
        <dbReference type="EMBL" id="BAT21726.1"/>
    </source>
</evidence>
<dbReference type="EMBL" id="LC022746">
    <property type="protein sequence ID" value="BAT21726.1"/>
    <property type="molecule type" value="mRNA"/>
</dbReference>
<accession>A0A0P0YM02</accession>
<keyword evidence="2" id="KW-0597">Phosphoprotein</keyword>
<keyword evidence="1" id="KW-0596">Phosphopantetheine</keyword>
<evidence type="ECO:0000256" key="2">
    <source>
        <dbReference type="ARBA" id="ARBA00022553"/>
    </source>
</evidence>
<dbReference type="Gene3D" id="3.40.50.720">
    <property type="entry name" value="NAD(P)-binding Rossmann-like Domain"/>
    <property type="match status" value="1"/>
</dbReference>
<proteinExistence type="evidence at transcript level"/>
<dbReference type="PANTHER" id="PTHR43775">
    <property type="entry name" value="FATTY ACID SYNTHASE"/>
    <property type="match status" value="1"/>
</dbReference>
<dbReference type="InterPro" id="IPR013968">
    <property type="entry name" value="PKS_KR"/>
</dbReference>
<dbReference type="Pfam" id="PF08659">
    <property type="entry name" value="KR"/>
    <property type="match status" value="1"/>
</dbReference>
<dbReference type="InterPro" id="IPR050091">
    <property type="entry name" value="PKS_NRPS_Biosynth_Enz"/>
</dbReference>
<name>A0A0P0YM02_KARMI</name>
<evidence type="ECO:0000256" key="1">
    <source>
        <dbReference type="ARBA" id="ARBA00022450"/>
    </source>
</evidence>
<feature type="region of interest" description="Disordered" evidence="3">
    <location>
        <begin position="306"/>
        <end position="335"/>
    </location>
</feature>